<keyword evidence="1" id="KW-0812">Transmembrane</keyword>
<accession>A0A0F9I749</accession>
<comment type="caution">
    <text evidence="2">The sequence shown here is derived from an EMBL/GenBank/DDBJ whole genome shotgun (WGS) entry which is preliminary data.</text>
</comment>
<keyword evidence="1" id="KW-0472">Membrane</keyword>
<evidence type="ECO:0000313" key="2">
    <source>
        <dbReference type="EMBL" id="KKM23441.1"/>
    </source>
</evidence>
<evidence type="ECO:0000256" key="1">
    <source>
        <dbReference type="SAM" id="Phobius"/>
    </source>
</evidence>
<dbReference type="AlphaFoldDB" id="A0A0F9I749"/>
<reference evidence="2" key="1">
    <citation type="journal article" date="2015" name="Nature">
        <title>Complex archaea that bridge the gap between prokaryotes and eukaryotes.</title>
        <authorList>
            <person name="Spang A."/>
            <person name="Saw J.H."/>
            <person name="Jorgensen S.L."/>
            <person name="Zaremba-Niedzwiedzka K."/>
            <person name="Martijn J."/>
            <person name="Lind A.E."/>
            <person name="van Eijk R."/>
            <person name="Schleper C."/>
            <person name="Guy L."/>
            <person name="Ettema T.J."/>
        </authorList>
    </citation>
    <scope>NUCLEOTIDE SEQUENCE</scope>
</reference>
<name>A0A0F9I749_9ZZZZ</name>
<keyword evidence="1" id="KW-1133">Transmembrane helix</keyword>
<organism evidence="2">
    <name type="scientific">marine sediment metagenome</name>
    <dbReference type="NCBI Taxonomy" id="412755"/>
    <lineage>
        <taxon>unclassified sequences</taxon>
        <taxon>metagenomes</taxon>
        <taxon>ecological metagenomes</taxon>
    </lineage>
</organism>
<feature type="transmembrane region" description="Helical" evidence="1">
    <location>
        <begin position="19"/>
        <end position="41"/>
    </location>
</feature>
<sequence>MAEIGETITNLFGGSLTTLVIIVPILVFLLFVTILVVWFFLKKKWNLKIEFKMVRSDGRIIIPEWGKGRFDRDAGIIWVKRKKMKQEGIKATDIRKYLQGADTITMIGNPGNWKIVIPDSFHTVIDEDTGEEAAVMEIKTDMKEDKPWAIAFERMIGETFTIQSFFSEYGQYLGWGFIMMITIIANFVGFSLVLDKIGGA</sequence>
<dbReference type="EMBL" id="LAZR01013123">
    <property type="protein sequence ID" value="KKM23441.1"/>
    <property type="molecule type" value="Genomic_DNA"/>
</dbReference>
<gene>
    <name evidence="2" type="ORF">LCGC14_1615170</name>
</gene>
<protein>
    <submittedName>
        <fullName evidence="2">Uncharacterized protein</fullName>
    </submittedName>
</protein>
<proteinExistence type="predicted"/>
<feature type="transmembrane region" description="Helical" evidence="1">
    <location>
        <begin position="172"/>
        <end position="194"/>
    </location>
</feature>